<reference evidence="1 2" key="1">
    <citation type="journal article" date="2018" name="Sci. Rep.">
        <title>Genomic signatures of local adaptation to the degree of environmental predictability in rotifers.</title>
        <authorList>
            <person name="Franch-Gras L."/>
            <person name="Hahn C."/>
            <person name="Garcia-Roger E.M."/>
            <person name="Carmona M.J."/>
            <person name="Serra M."/>
            <person name="Gomez A."/>
        </authorList>
    </citation>
    <scope>NUCLEOTIDE SEQUENCE [LARGE SCALE GENOMIC DNA]</scope>
    <source>
        <strain evidence="1">HYR1</strain>
    </source>
</reference>
<dbReference type="EMBL" id="REGN01003481">
    <property type="protein sequence ID" value="RNA22369.1"/>
    <property type="molecule type" value="Genomic_DNA"/>
</dbReference>
<organism evidence="1 2">
    <name type="scientific">Brachionus plicatilis</name>
    <name type="common">Marine rotifer</name>
    <name type="synonym">Brachionus muelleri</name>
    <dbReference type="NCBI Taxonomy" id="10195"/>
    <lineage>
        <taxon>Eukaryota</taxon>
        <taxon>Metazoa</taxon>
        <taxon>Spiralia</taxon>
        <taxon>Gnathifera</taxon>
        <taxon>Rotifera</taxon>
        <taxon>Eurotatoria</taxon>
        <taxon>Monogononta</taxon>
        <taxon>Pseudotrocha</taxon>
        <taxon>Ploima</taxon>
        <taxon>Brachionidae</taxon>
        <taxon>Brachionus</taxon>
    </lineage>
</organism>
<dbReference type="AlphaFoldDB" id="A0A3M7RFZ4"/>
<evidence type="ECO:0000313" key="1">
    <source>
        <dbReference type="EMBL" id="RNA22369.1"/>
    </source>
</evidence>
<name>A0A3M7RFZ4_BRAPC</name>
<evidence type="ECO:0000313" key="2">
    <source>
        <dbReference type="Proteomes" id="UP000276133"/>
    </source>
</evidence>
<dbReference type="Proteomes" id="UP000276133">
    <property type="component" value="Unassembled WGS sequence"/>
</dbReference>
<accession>A0A3M7RFZ4</accession>
<sequence length="277" mass="33389">MIDLIELNDWNIARKLWLTYICKIDFDNALKIPKKFSPEICNRNKIYLSTFGNEFEFFFDYLIHIQKIEVIKECSNALCGYKSNRPITNFYFEKKDNEIMFSLTRADSCNSCLNPLKKSLNILTFSPWLFVETKYNEQINYDSLPEIIELNQKKYKFLCCTIHLNQLRDVFKILIQLQIQPFFKFKPELKLKFHFYFRKSLFSSESETEELFNISFSNKNSTNCDIREMSIVIILLERKLQNPIPMFQTLLKIKILYNCYYYQINSKNNPWDYIQIH</sequence>
<proteinExistence type="predicted"/>
<comment type="caution">
    <text evidence="1">The sequence shown here is derived from an EMBL/GenBank/DDBJ whole genome shotgun (WGS) entry which is preliminary data.</text>
</comment>
<protein>
    <submittedName>
        <fullName evidence="1">Uncharacterized protein</fullName>
    </submittedName>
</protein>
<gene>
    <name evidence="1" type="ORF">BpHYR1_038268</name>
</gene>
<keyword evidence="2" id="KW-1185">Reference proteome</keyword>